<keyword evidence="1" id="KW-0808">Transferase</keyword>
<evidence type="ECO:0000313" key="1">
    <source>
        <dbReference type="EMBL" id="MCW1245739.1"/>
    </source>
</evidence>
<feature type="non-terminal residue" evidence="1">
    <location>
        <position position="29"/>
    </location>
</feature>
<accession>A0ABT3FAA0</accession>
<proteinExistence type="predicted"/>
<comment type="caution">
    <text evidence="1">The sequence shown here is derived from an EMBL/GenBank/DDBJ whole genome shotgun (WGS) entry which is preliminary data.</text>
</comment>
<protein>
    <submittedName>
        <fullName evidence="1">Leucyl/phenylalanyl-tRNA--protein transferase</fullName>
    </submittedName>
</protein>
<dbReference type="Proteomes" id="UP001061999">
    <property type="component" value="Unassembled WGS sequence"/>
</dbReference>
<organism evidence="1 2">
    <name type="scientific">Pseudomonas agronomica</name>
    <dbReference type="NCBI Taxonomy" id="2979328"/>
    <lineage>
        <taxon>Bacteria</taxon>
        <taxon>Pseudomonadati</taxon>
        <taxon>Pseudomonadota</taxon>
        <taxon>Gammaproteobacteria</taxon>
        <taxon>Pseudomonadales</taxon>
        <taxon>Pseudomonadaceae</taxon>
        <taxon>Pseudomonas</taxon>
    </lineage>
</organism>
<sequence>MLTWLQRNTFDFPPLEKAMRDPNGLLAAG</sequence>
<evidence type="ECO:0000313" key="2">
    <source>
        <dbReference type="Proteomes" id="UP001061999"/>
    </source>
</evidence>
<reference evidence="1" key="1">
    <citation type="submission" date="2022-07" db="EMBL/GenBank/DDBJ databases">
        <title>Pseudomonas agronomica sp. nov.: a novel bacterium with biotechnological application in the synthesis of biofertilizers from valorized agricultural residues.</title>
        <authorList>
            <person name="Robas M."/>
            <person name="Fernandez V.M."/>
            <person name="Luna L."/>
            <person name="Provanza A."/>
            <person name="Jimenez P.A."/>
        </authorList>
    </citation>
    <scope>NUCLEOTIDE SEQUENCE</scope>
    <source>
        <strain evidence="1">SAICEU22T</strain>
    </source>
</reference>
<name>A0ABT3FAA0_9PSED</name>
<dbReference type="GO" id="GO:0016740">
    <property type="term" value="F:transferase activity"/>
    <property type="evidence" value="ECO:0007669"/>
    <property type="project" value="UniProtKB-KW"/>
</dbReference>
<gene>
    <name evidence="1" type="ORF">OC610_15080</name>
</gene>
<dbReference type="Gene3D" id="3.30.70.3550">
    <property type="entry name" value="Leucyl/phenylalanyl-tRNA-protein transferase, N-terminal domain"/>
    <property type="match status" value="1"/>
</dbReference>
<dbReference type="InterPro" id="IPR042221">
    <property type="entry name" value="Leu/Phe-tRNA_Trfase_N"/>
</dbReference>
<dbReference type="EMBL" id="JAOSHO010000192">
    <property type="protein sequence ID" value="MCW1245739.1"/>
    <property type="molecule type" value="Genomic_DNA"/>
</dbReference>
<keyword evidence="2" id="KW-1185">Reference proteome</keyword>